<evidence type="ECO:0000313" key="1">
    <source>
        <dbReference type="EMBL" id="RCX08564.1"/>
    </source>
</evidence>
<protein>
    <submittedName>
        <fullName evidence="1">DUF2917 family protein</fullName>
    </submittedName>
</protein>
<reference evidence="1 2" key="1">
    <citation type="submission" date="2018-07" db="EMBL/GenBank/DDBJ databases">
        <title>Genomic Encyclopedia of Type Strains, Phase IV (KMG-IV): sequencing the most valuable type-strain genomes for metagenomic binning, comparative biology and taxonomic classification.</title>
        <authorList>
            <person name="Goeker M."/>
        </authorList>
    </citation>
    <scope>NUCLEOTIDE SEQUENCE [LARGE SCALE GENOMIC DNA]</scope>
    <source>
        <strain evidence="1 2">DSM 100911</strain>
    </source>
</reference>
<accession>A0A369AM98</accession>
<evidence type="ECO:0000313" key="2">
    <source>
        <dbReference type="Proteomes" id="UP000252174"/>
    </source>
</evidence>
<gene>
    <name evidence="1" type="ORF">DFR45_10864</name>
</gene>
<proteinExistence type="predicted"/>
<dbReference type="Proteomes" id="UP000252174">
    <property type="component" value="Unassembled WGS sequence"/>
</dbReference>
<dbReference type="Pfam" id="PF11142">
    <property type="entry name" value="DUF2917"/>
    <property type="match status" value="1"/>
</dbReference>
<dbReference type="InterPro" id="IPR021317">
    <property type="entry name" value="DUF2917"/>
</dbReference>
<organism evidence="1 2">
    <name type="scientific">Extensimonas vulgaris</name>
    <dbReference type="NCBI Taxonomy" id="1031594"/>
    <lineage>
        <taxon>Bacteria</taxon>
        <taxon>Pseudomonadati</taxon>
        <taxon>Pseudomonadota</taxon>
        <taxon>Betaproteobacteria</taxon>
        <taxon>Burkholderiales</taxon>
        <taxon>Comamonadaceae</taxon>
        <taxon>Extensimonas</taxon>
    </lineage>
</organism>
<comment type="caution">
    <text evidence="1">The sequence shown here is derived from an EMBL/GenBank/DDBJ whole genome shotgun (WGS) entry which is preliminary data.</text>
</comment>
<keyword evidence="2" id="KW-1185">Reference proteome</keyword>
<name>A0A369AM98_9BURK</name>
<dbReference type="AlphaFoldDB" id="A0A369AM98"/>
<dbReference type="EMBL" id="QPJU01000008">
    <property type="protein sequence ID" value="RCX08564.1"/>
    <property type="molecule type" value="Genomic_DNA"/>
</dbReference>
<dbReference type="OrthoDB" id="8912701at2"/>
<sequence>MDSGAIYMEATMSTHAIQCVIHPGQTVRLKPQDGTVLTVKSGRLWVTQTGDPHDYFLEAGQQLRLRHTRTVLEAENDAPAFCLWTHEAPKRRFFPWIWARAFDPSGGQHLIRI</sequence>